<feature type="domain" description="Protein kinase" evidence="7">
    <location>
        <begin position="138"/>
        <end position="411"/>
    </location>
</feature>
<feature type="binding site" evidence="5">
    <location>
        <position position="167"/>
    </location>
    <ligand>
        <name>ATP</name>
        <dbReference type="ChEBI" id="CHEBI:30616"/>
    </ligand>
</feature>
<evidence type="ECO:0000259" key="7">
    <source>
        <dbReference type="PROSITE" id="PS50011"/>
    </source>
</evidence>
<accession>A0A835BWP6</accession>
<dbReference type="OrthoDB" id="339325at2759"/>
<proteinExistence type="inferred from homology"/>
<evidence type="ECO:0000313" key="8">
    <source>
        <dbReference type="EMBL" id="KAF8702858.1"/>
    </source>
</evidence>
<dbReference type="AlphaFoldDB" id="A0A835BWP6"/>
<evidence type="ECO:0000256" key="5">
    <source>
        <dbReference type="PROSITE-ProRule" id="PRU10141"/>
    </source>
</evidence>
<reference evidence="8" key="1">
    <citation type="submission" date="2020-07" db="EMBL/GenBank/DDBJ databases">
        <title>Genome sequence and genetic diversity analysis of an under-domesticated orphan crop, white fonio (Digitaria exilis).</title>
        <authorList>
            <person name="Bennetzen J.L."/>
            <person name="Chen S."/>
            <person name="Ma X."/>
            <person name="Wang X."/>
            <person name="Yssel A.E.J."/>
            <person name="Chaluvadi S.R."/>
            <person name="Johnson M."/>
            <person name="Gangashetty P."/>
            <person name="Hamidou F."/>
            <person name="Sanogo M.D."/>
            <person name="Zwaenepoel A."/>
            <person name="Wallace J."/>
            <person name="Van De Peer Y."/>
            <person name="Van Deynze A."/>
        </authorList>
    </citation>
    <scope>NUCLEOTIDE SEQUENCE</scope>
    <source>
        <tissue evidence="8">Leaves</tissue>
    </source>
</reference>
<dbReference type="Gene3D" id="3.30.200.20">
    <property type="entry name" value="Phosphorylase Kinase, domain 1"/>
    <property type="match status" value="1"/>
</dbReference>
<dbReference type="FunFam" id="1.10.510.10:FF:000514">
    <property type="entry name" value="Putative receptor-like protein kinase"/>
    <property type="match status" value="1"/>
</dbReference>
<evidence type="ECO:0000313" key="9">
    <source>
        <dbReference type="Proteomes" id="UP000636709"/>
    </source>
</evidence>
<dbReference type="InterPro" id="IPR000719">
    <property type="entry name" value="Prot_kinase_dom"/>
</dbReference>
<organism evidence="8 9">
    <name type="scientific">Digitaria exilis</name>
    <dbReference type="NCBI Taxonomy" id="1010633"/>
    <lineage>
        <taxon>Eukaryota</taxon>
        <taxon>Viridiplantae</taxon>
        <taxon>Streptophyta</taxon>
        <taxon>Embryophyta</taxon>
        <taxon>Tracheophyta</taxon>
        <taxon>Spermatophyta</taxon>
        <taxon>Magnoliopsida</taxon>
        <taxon>Liliopsida</taxon>
        <taxon>Poales</taxon>
        <taxon>Poaceae</taxon>
        <taxon>PACMAD clade</taxon>
        <taxon>Panicoideae</taxon>
        <taxon>Panicodae</taxon>
        <taxon>Paniceae</taxon>
        <taxon>Anthephorinae</taxon>
        <taxon>Digitaria</taxon>
    </lineage>
</organism>
<keyword evidence="9" id="KW-1185">Reference proteome</keyword>
<name>A0A835BWP6_9POAL</name>
<keyword evidence="6" id="KW-0723">Serine/threonine-protein kinase</keyword>
<dbReference type="PROSITE" id="PS00107">
    <property type="entry name" value="PROTEIN_KINASE_ATP"/>
    <property type="match status" value="1"/>
</dbReference>
<keyword evidence="2 5" id="KW-0547">Nucleotide-binding</keyword>
<dbReference type="SMART" id="SM00220">
    <property type="entry name" value="S_TKc"/>
    <property type="match status" value="1"/>
</dbReference>
<dbReference type="GO" id="GO:0004674">
    <property type="term" value="F:protein serine/threonine kinase activity"/>
    <property type="evidence" value="ECO:0007669"/>
    <property type="project" value="UniProtKB-KW"/>
</dbReference>
<dbReference type="Proteomes" id="UP000636709">
    <property type="component" value="Unassembled WGS sequence"/>
</dbReference>
<protein>
    <recommendedName>
        <fullName evidence="7">Protein kinase domain-containing protein</fullName>
    </recommendedName>
</protein>
<dbReference type="EMBL" id="JACEFO010001783">
    <property type="protein sequence ID" value="KAF8702858.1"/>
    <property type="molecule type" value="Genomic_DNA"/>
</dbReference>
<dbReference type="PANTHER" id="PTHR27001:SF660">
    <property type="entry name" value="SALT TOLERANCE RECEPTOR-LIKE CYTOPLASMIC KINASE 1"/>
    <property type="match status" value="1"/>
</dbReference>
<comment type="caution">
    <text evidence="8">The sequence shown here is derived from an EMBL/GenBank/DDBJ whole genome shotgun (WGS) entry which is preliminary data.</text>
</comment>
<dbReference type="SUPFAM" id="SSF56112">
    <property type="entry name" value="Protein kinase-like (PK-like)"/>
    <property type="match status" value="1"/>
</dbReference>
<evidence type="ECO:0000256" key="1">
    <source>
        <dbReference type="ARBA" id="ARBA00022679"/>
    </source>
</evidence>
<comment type="similarity">
    <text evidence="6">Belongs to the protein kinase superfamily.</text>
</comment>
<evidence type="ECO:0000256" key="2">
    <source>
        <dbReference type="ARBA" id="ARBA00022741"/>
    </source>
</evidence>
<dbReference type="Pfam" id="PF00069">
    <property type="entry name" value="Pkinase"/>
    <property type="match status" value="1"/>
</dbReference>
<dbReference type="InterPro" id="IPR017441">
    <property type="entry name" value="Protein_kinase_ATP_BS"/>
</dbReference>
<dbReference type="GO" id="GO:0005886">
    <property type="term" value="C:plasma membrane"/>
    <property type="evidence" value="ECO:0007669"/>
    <property type="project" value="TreeGrafter"/>
</dbReference>
<dbReference type="GO" id="GO:0005524">
    <property type="term" value="F:ATP binding"/>
    <property type="evidence" value="ECO:0007669"/>
    <property type="project" value="UniProtKB-UniRule"/>
</dbReference>
<dbReference type="InterPro" id="IPR008271">
    <property type="entry name" value="Ser/Thr_kinase_AS"/>
</dbReference>
<dbReference type="PROSITE" id="PS50011">
    <property type="entry name" value="PROTEIN_KINASE_DOM"/>
    <property type="match status" value="1"/>
</dbReference>
<keyword evidence="1" id="KW-0808">Transferase</keyword>
<keyword evidence="4 5" id="KW-0067">ATP-binding</keyword>
<evidence type="ECO:0000256" key="6">
    <source>
        <dbReference type="RuleBase" id="RU000304"/>
    </source>
</evidence>
<sequence length="426" mass="45425">MAFDLEHARSHPLAIVPLLPSAASSVHPVHSLPRKAQPRNPASLTTSNKACEVIKGAEDLFRPQIAQSPGSDLTMFSGCGLFGYARRGRGDLRKRGEMGGASSRVAPAEPVVVEEDEVLSGGAARQLAWAEVETATRGFSSRVVGRGGFSTVYLASLPSSSRLAAVKVHCSSSERLHAAFRRELDVLLSLRHRHIVRLLGYCDERDEGALVFEYAPNGDLHERLHVAGGVLPWARRVAVAFQVATALEYLHDSREVIHGDVKASNVLLDANLDAKLCDFGFAHVGVSAATVGRPSARAVMGSPGYVDPHLLRSGVATKKSDVYSYGVLLLELLTGKEAVCGETGHRLTAAVGPKLSEGKVSDVVDQRLLGAAEYDAAEAAAVAEFAMRCVSDNPGLRPSMADVVRVLQEKTCCCALGSKSERKIMS</sequence>
<dbReference type="Gene3D" id="1.10.510.10">
    <property type="entry name" value="Transferase(Phosphotransferase) domain 1"/>
    <property type="match status" value="1"/>
</dbReference>
<evidence type="ECO:0000256" key="4">
    <source>
        <dbReference type="ARBA" id="ARBA00022840"/>
    </source>
</evidence>
<dbReference type="Gramene" id="Dexi7B01G0014970.1">
    <property type="protein sequence ID" value="Dexi7B01G0014970.1:cds"/>
    <property type="gene ID" value="Dexi7B01G0014970"/>
</dbReference>
<evidence type="ECO:0000256" key="3">
    <source>
        <dbReference type="ARBA" id="ARBA00022777"/>
    </source>
</evidence>
<dbReference type="InterPro" id="IPR011009">
    <property type="entry name" value="Kinase-like_dom_sf"/>
</dbReference>
<keyword evidence="3" id="KW-0418">Kinase</keyword>
<dbReference type="PROSITE" id="PS00108">
    <property type="entry name" value="PROTEIN_KINASE_ST"/>
    <property type="match status" value="1"/>
</dbReference>
<gene>
    <name evidence="8" type="ORF">HU200_032693</name>
</gene>
<dbReference type="PANTHER" id="PTHR27001">
    <property type="entry name" value="OS01G0253100 PROTEIN"/>
    <property type="match status" value="1"/>
</dbReference>